<sequence>MAVNSLEVEVTGINIMDTQDMKNWIKQGELIIVGGEYIKVFFTEDYLLQIIKRKISGIITKKRYKEIIDGNLIKLCIAHGISIFFVDNFFSWSDIMSLIQRLIISNQSKMLQDVDIFHKKMLITLSDKKSYKDMCEIFYELVGYSAAVINSHFNLIDHSLDFEWENYLSNIAQIVPGIFEKIGTSYEGKHITGITDQRVNDYTKKSNFFYIPIIDSRKDSPYLIIRQEKQTKLLTEDVLAKIEFFCLIYRLKASYQYEYKLASNHYRNLVFEDLLSIKENNENEKNRISYSLESKIFDNYRLILIKDVSEKSNYTSIQKNSIFIKFREELSQCSFFNDNYLVFFKGDYWVILVPYISSKIEPFISELFKFLQDKYRSGKFCMGVSEVHPYWKLHLAFKEAEQSVYVLISNHSDKKYFLYQKLGILKLFLDDQGKINQLYVNKMLETYVYPLVNYDQNHHTSLLSTLEVFLESDFSHSKTSKKLFIHKNTLYARIKRIEQILDVDINHSDSLMNIYIALQIYQLSNE</sequence>
<dbReference type="STRING" id="317010.RU96_GL001713"/>
<dbReference type="InterPro" id="IPR042070">
    <property type="entry name" value="PucR_C-HTH_sf"/>
</dbReference>
<dbReference type="Pfam" id="PF13556">
    <property type="entry name" value="HTH_30"/>
    <property type="match status" value="1"/>
</dbReference>
<dbReference type="Proteomes" id="UP000182835">
    <property type="component" value="Unassembled WGS sequence"/>
</dbReference>
<accession>A0A1L8R275</accession>
<dbReference type="AlphaFoldDB" id="A0A1L8R275"/>
<dbReference type="Gene3D" id="1.10.10.2840">
    <property type="entry name" value="PucR C-terminal helix-turn-helix domain"/>
    <property type="match status" value="1"/>
</dbReference>
<gene>
    <name evidence="3" type="ORF">RU96_GL001713</name>
</gene>
<evidence type="ECO:0000313" key="3">
    <source>
        <dbReference type="EMBL" id="OJG13879.1"/>
    </source>
</evidence>
<name>A0A1L8R275_9ENTE</name>
<feature type="domain" description="PucR C-terminal helix-turn-helix" evidence="2">
    <location>
        <begin position="462"/>
        <end position="520"/>
    </location>
</feature>
<dbReference type="PANTHER" id="PTHR33744:SF1">
    <property type="entry name" value="DNA-BINDING TRANSCRIPTIONAL ACTIVATOR ADER"/>
    <property type="match status" value="1"/>
</dbReference>
<evidence type="ECO:0000259" key="1">
    <source>
        <dbReference type="Pfam" id="PF07905"/>
    </source>
</evidence>
<dbReference type="EMBL" id="JXKG01000031">
    <property type="protein sequence ID" value="OJG13879.1"/>
    <property type="molecule type" value="Genomic_DNA"/>
</dbReference>
<organism evidence="3 4">
    <name type="scientific">Enterococcus canintestini</name>
    <dbReference type="NCBI Taxonomy" id="317010"/>
    <lineage>
        <taxon>Bacteria</taxon>
        <taxon>Bacillati</taxon>
        <taxon>Bacillota</taxon>
        <taxon>Bacilli</taxon>
        <taxon>Lactobacillales</taxon>
        <taxon>Enterococcaceae</taxon>
        <taxon>Enterococcus</taxon>
    </lineage>
</organism>
<evidence type="ECO:0000313" key="4">
    <source>
        <dbReference type="Proteomes" id="UP000182835"/>
    </source>
</evidence>
<feature type="domain" description="Purine catabolism PurC-like" evidence="1">
    <location>
        <begin position="5"/>
        <end position="103"/>
    </location>
</feature>
<proteinExistence type="predicted"/>
<evidence type="ECO:0000259" key="2">
    <source>
        <dbReference type="Pfam" id="PF13556"/>
    </source>
</evidence>
<reference evidence="3 4" key="1">
    <citation type="submission" date="2014-12" db="EMBL/GenBank/DDBJ databases">
        <title>Draft genome sequences of 29 type strains of Enterococci.</title>
        <authorList>
            <person name="Zhong Z."/>
            <person name="Sun Z."/>
            <person name="Liu W."/>
            <person name="Zhang W."/>
            <person name="Zhang H."/>
        </authorList>
    </citation>
    <scope>NUCLEOTIDE SEQUENCE [LARGE SCALE GENOMIC DNA]</scope>
    <source>
        <strain evidence="3 4">DSM 21207</strain>
    </source>
</reference>
<dbReference type="InterPro" id="IPR025736">
    <property type="entry name" value="PucR_C-HTH_dom"/>
</dbReference>
<dbReference type="PANTHER" id="PTHR33744">
    <property type="entry name" value="CARBOHYDRATE DIACID REGULATOR"/>
    <property type="match status" value="1"/>
</dbReference>
<protein>
    <recommendedName>
        <fullName evidence="5">PucR C-terminal helix-turn-helix domain-containing protein</fullName>
    </recommendedName>
</protein>
<dbReference type="InterPro" id="IPR012914">
    <property type="entry name" value="PucR_dom"/>
</dbReference>
<dbReference type="Pfam" id="PF07905">
    <property type="entry name" value="PucR"/>
    <property type="match status" value="1"/>
</dbReference>
<dbReference type="InterPro" id="IPR051448">
    <property type="entry name" value="CdaR-like_regulators"/>
</dbReference>
<evidence type="ECO:0008006" key="5">
    <source>
        <dbReference type="Google" id="ProtNLM"/>
    </source>
</evidence>
<comment type="caution">
    <text evidence="3">The sequence shown here is derived from an EMBL/GenBank/DDBJ whole genome shotgun (WGS) entry which is preliminary data.</text>
</comment>